<name>A0A517V651_9PLAN</name>
<dbReference type="EMBL" id="CP036343">
    <property type="protein sequence ID" value="QDT88487.1"/>
    <property type="molecule type" value="Genomic_DNA"/>
</dbReference>
<dbReference type="KEGG" id="gax:Pan161_01030"/>
<dbReference type="Proteomes" id="UP000316855">
    <property type="component" value="Chromosome"/>
</dbReference>
<proteinExistence type="predicted"/>
<feature type="transmembrane region" description="Helical" evidence="1">
    <location>
        <begin position="47"/>
        <end position="63"/>
    </location>
</feature>
<organism evidence="2 3">
    <name type="scientific">Gimesia algae</name>
    <dbReference type="NCBI Taxonomy" id="2527971"/>
    <lineage>
        <taxon>Bacteria</taxon>
        <taxon>Pseudomonadati</taxon>
        <taxon>Planctomycetota</taxon>
        <taxon>Planctomycetia</taxon>
        <taxon>Planctomycetales</taxon>
        <taxon>Planctomycetaceae</taxon>
        <taxon>Gimesia</taxon>
    </lineage>
</organism>
<evidence type="ECO:0000313" key="2">
    <source>
        <dbReference type="EMBL" id="QDT88487.1"/>
    </source>
</evidence>
<dbReference type="RefSeq" id="WP_145223661.1">
    <property type="nucleotide sequence ID" value="NZ_CP036343.1"/>
</dbReference>
<dbReference type="AlphaFoldDB" id="A0A517V651"/>
<accession>A0A517V651</accession>
<evidence type="ECO:0000256" key="1">
    <source>
        <dbReference type="SAM" id="Phobius"/>
    </source>
</evidence>
<keyword evidence="1" id="KW-1133">Transmembrane helix</keyword>
<keyword evidence="3" id="KW-1185">Reference proteome</keyword>
<sequence length="136" mass="14694">MHETSTTVTEAAKTTSDRKTLILPLLIIGIGAGWLLTTLGIVPGINWIWTLGLAVIGILSFAVSGIDKSTVLIGPFFIIASCLSVLRQTGRITLDIEVPILVIVIGILLLVARSKAIPLPDWMVLEEKQQPAEQKR</sequence>
<evidence type="ECO:0000313" key="3">
    <source>
        <dbReference type="Proteomes" id="UP000316855"/>
    </source>
</evidence>
<feature type="transmembrane region" description="Helical" evidence="1">
    <location>
        <begin position="21"/>
        <end position="41"/>
    </location>
</feature>
<protein>
    <submittedName>
        <fullName evidence="2">Uncharacterized protein</fullName>
    </submittedName>
</protein>
<feature type="transmembrane region" description="Helical" evidence="1">
    <location>
        <begin position="70"/>
        <end position="86"/>
    </location>
</feature>
<reference evidence="2 3" key="1">
    <citation type="submission" date="2019-02" db="EMBL/GenBank/DDBJ databases">
        <title>Deep-cultivation of Planctomycetes and their phenomic and genomic characterization uncovers novel biology.</title>
        <authorList>
            <person name="Wiegand S."/>
            <person name="Jogler M."/>
            <person name="Boedeker C."/>
            <person name="Pinto D."/>
            <person name="Vollmers J."/>
            <person name="Rivas-Marin E."/>
            <person name="Kohn T."/>
            <person name="Peeters S.H."/>
            <person name="Heuer A."/>
            <person name="Rast P."/>
            <person name="Oberbeckmann S."/>
            <person name="Bunk B."/>
            <person name="Jeske O."/>
            <person name="Meyerdierks A."/>
            <person name="Storesund J.E."/>
            <person name="Kallscheuer N."/>
            <person name="Luecker S."/>
            <person name="Lage O.M."/>
            <person name="Pohl T."/>
            <person name="Merkel B.J."/>
            <person name="Hornburger P."/>
            <person name="Mueller R.-W."/>
            <person name="Bruemmer F."/>
            <person name="Labrenz M."/>
            <person name="Spormann A.M."/>
            <person name="Op den Camp H."/>
            <person name="Overmann J."/>
            <person name="Amann R."/>
            <person name="Jetten M.S.M."/>
            <person name="Mascher T."/>
            <person name="Medema M.H."/>
            <person name="Devos D.P."/>
            <person name="Kaster A.-K."/>
            <person name="Ovreas L."/>
            <person name="Rohde M."/>
            <person name="Galperin M.Y."/>
            <person name="Jogler C."/>
        </authorList>
    </citation>
    <scope>NUCLEOTIDE SEQUENCE [LARGE SCALE GENOMIC DNA]</scope>
    <source>
        <strain evidence="2 3">Pan161</strain>
    </source>
</reference>
<feature type="transmembrane region" description="Helical" evidence="1">
    <location>
        <begin position="92"/>
        <end position="112"/>
    </location>
</feature>
<dbReference type="OrthoDB" id="215563at2"/>
<keyword evidence="1" id="KW-0472">Membrane</keyword>
<keyword evidence="1" id="KW-0812">Transmembrane</keyword>
<gene>
    <name evidence="2" type="ORF">Pan161_01030</name>
</gene>